<dbReference type="Pfam" id="PF00270">
    <property type="entry name" value="DEAD"/>
    <property type="match status" value="1"/>
</dbReference>
<dbReference type="PANTHER" id="PTHR47959">
    <property type="entry name" value="ATP-DEPENDENT RNA HELICASE RHLE-RELATED"/>
    <property type="match status" value="1"/>
</dbReference>
<dbReference type="STRING" id="41875.K8EBT6"/>
<evidence type="ECO:0000256" key="7">
    <source>
        <dbReference type="SAM" id="MobiDB-lite"/>
    </source>
</evidence>
<dbReference type="GO" id="GO:0005524">
    <property type="term" value="F:ATP binding"/>
    <property type="evidence" value="ECO:0007669"/>
    <property type="project" value="UniProtKB-KW"/>
</dbReference>
<dbReference type="InterPro" id="IPR044742">
    <property type="entry name" value="DEAD/DEAH_RhlB"/>
</dbReference>
<dbReference type="RefSeq" id="XP_007515084.1">
    <property type="nucleotide sequence ID" value="XM_007515022.1"/>
</dbReference>
<dbReference type="SUPFAM" id="SSF52540">
    <property type="entry name" value="P-loop containing nucleoside triphosphate hydrolases"/>
    <property type="match status" value="1"/>
</dbReference>
<dbReference type="SMART" id="SM00490">
    <property type="entry name" value="HELICc"/>
    <property type="match status" value="1"/>
</dbReference>
<dbReference type="CDD" id="cd18787">
    <property type="entry name" value="SF2_C_DEAD"/>
    <property type="match status" value="1"/>
</dbReference>
<reference evidence="10 11" key="1">
    <citation type="submission" date="2011-10" db="EMBL/GenBank/DDBJ databases">
        <authorList>
            <person name="Genoscope - CEA"/>
        </authorList>
    </citation>
    <scope>NUCLEOTIDE SEQUENCE [LARGE SCALE GENOMIC DNA]</scope>
    <source>
        <strain evidence="10 11">RCC 1105</strain>
    </source>
</reference>
<evidence type="ECO:0000256" key="6">
    <source>
        <dbReference type="RuleBase" id="RU000492"/>
    </source>
</evidence>
<keyword evidence="3 6" id="KW-0378">Hydrolase</keyword>
<dbReference type="GeneID" id="19017501"/>
<dbReference type="InterPro" id="IPR000629">
    <property type="entry name" value="RNA-helicase_DEAD-box_CS"/>
</dbReference>
<feature type="domain" description="Helicase C-terminal" evidence="9">
    <location>
        <begin position="417"/>
        <end position="567"/>
    </location>
</feature>
<evidence type="ECO:0000256" key="3">
    <source>
        <dbReference type="ARBA" id="ARBA00022801"/>
    </source>
</evidence>
<dbReference type="PANTHER" id="PTHR47959:SF1">
    <property type="entry name" value="ATP-DEPENDENT RNA HELICASE DBPA"/>
    <property type="match status" value="1"/>
</dbReference>
<dbReference type="Gene3D" id="3.40.50.300">
    <property type="entry name" value="P-loop containing nucleotide triphosphate hydrolases"/>
    <property type="match status" value="2"/>
</dbReference>
<dbReference type="KEGG" id="bpg:Bathy02g03880"/>
<dbReference type="EMBL" id="FO082277">
    <property type="protein sequence ID" value="CCO15324.1"/>
    <property type="molecule type" value="Genomic_DNA"/>
</dbReference>
<name>K8EBT6_9CHLO</name>
<dbReference type="SMART" id="SM00487">
    <property type="entry name" value="DEXDc"/>
    <property type="match status" value="1"/>
</dbReference>
<dbReference type="Proteomes" id="UP000198341">
    <property type="component" value="Chromosome 2"/>
</dbReference>
<comment type="similarity">
    <text evidence="1">Belongs to the DEAD box helicase family. DDX21/DDX50 subfamily.</text>
</comment>
<gene>
    <name evidence="10" type="ORF">Bathy02g03880</name>
</gene>
<dbReference type="InterPro" id="IPR027417">
    <property type="entry name" value="P-loop_NTPase"/>
</dbReference>
<dbReference type="AlphaFoldDB" id="K8EBT6"/>
<dbReference type="eggNOG" id="KOG0331">
    <property type="taxonomic scope" value="Eukaryota"/>
</dbReference>
<feature type="region of interest" description="Disordered" evidence="7">
    <location>
        <begin position="1"/>
        <end position="134"/>
    </location>
</feature>
<organism evidence="10 11">
    <name type="scientific">Bathycoccus prasinos</name>
    <dbReference type="NCBI Taxonomy" id="41875"/>
    <lineage>
        <taxon>Eukaryota</taxon>
        <taxon>Viridiplantae</taxon>
        <taxon>Chlorophyta</taxon>
        <taxon>Mamiellophyceae</taxon>
        <taxon>Mamiellales</taxon>
        <taxon>Bathycoccaceae</taxon>
        <taxon>Bathycoccus</taxon>
    </lineage>
</organism>
<proteinExistence type="inferred from homology"/>
<dbReference type="GO" id="GO:0003676">
    <property type="term" value="F:nucleic acid binding"/>
    <property type="evidence" value="ECO:0007669"/>
    <property type="project" value="InterPro"/>
</dbReference>
<dbReference type="PROSITE" id="PS51194">
    <property type="entry name" value="HELICASE_CTER"/>
    <property type="match status" value="1"/>
</dbReference>
<keyword evidence="11" id="KW-1185">Reference proteome</keyword>
<keyword evidence="5 6" id="KW-0067">ATP-binding</keyword>
<evidence type="ECO:0000256" key="2">
    <source>
        <dbReference type="ARBA" id="ARBA00022741"/>
    </source>
</evidence>
<feature type="compositionally biased region" description="Basic residues" evidence="7">
    <location>
        <begin position="623"/>
        <end position="632"/>
    </location>
</feature>
<evidence type="ECO:0000256" key="4">
    <source>
        <dbReference type="ARBA" id="ARBA00022806"/>
    </source>
</evidence>
<keyword evidence="2 6" id="KW-0547">Nucleotide-binding</keyword>
<dbReference type="InterPro" id="IPR050079">
    <property type="entry name" value="DEAD_box_RNA_helicase"/>
</dbReference>
<feature type="compositionally biased region" description="Basic residues" evidence="7">
    <location>
        <begin position="714"/>
        <end position="725"/>
    </location>
</feature>
<dbReference type="CDD" id="cd00268">
    <property type="entry name" value="DEADc"/>
    <property type="match status" value="1"/>
</dbReference>
<feature type="region of interest" description="Disordered" evidence="7">
    <location>
        <begin position="580"/>
        <end position="725"/>
    </location>
</feature>
<keyword evidence="4 6" id="KW-0347">Helicase</keyword>
<evidence type="ECO:0000256" key="1">
    <source>
        <dbReference type="ARBA" id="ARBA00006517"/>
    </source>
</evidence>
<feature type="compositionally biased region" description="Acidic residues" evidence="7">
    <location>
        <begin position="110"/>
        <end position="126"/>
    </location>
</feature>
<feature type="domain" description="Helicase ATP-binding" evidence="8">
    <location>
        <begin position="159"/>
        <end position="373"/>
    </location>
</feature>
<dbReference type="InterPro" id="IPR014001">
    <property type="entry name" value="Helicase_ATP-bd"/>
</dbReference>
<evidence type="ECO:0000259" key="9">
    <source>
        <dbReference type="PROSITE" id="PS51194"/>
    </source>
</evidence>
<accession>K8EBT6</accession>
<dbReference type="GO" id="GO:0016787">
    <property type="term" value="F:hydrolase activity"/>
    <property type="evidence" value="ECO:0007669"/>
    <property type="project" value="UniProtKB-KW"/>
</dbReference>
<feature type="compositionally biased region" description="Basic and acidic residues" evidence="7">
    <location>
        <begin position="645"/>
        <end position="658"/>
    </location>
</feature>
<evidence type="ECO:0000313" key="11">
    <source>
        <dbReference type="Proteomes" id="UP000198341"/>
    </source>
</evidence>
<evidence type="ECO:0000259" key="8">
    <source>
        <dbReference type="PROSITE" id="PS51192"/>
    </source>
</evidence>
<protein>
    <submittedName>
        <fullName evidence="10">Uncharacterized protein</fullName>
    </submittedName>
</protein>
<evidence type="ECO:0000256" key="5">
    <source>
        <dbReference type="ARBA" id="ARBA00022840"/>
    </source>
</evidence>
<dbReference type="Pfam" id="PF00271">
    <property type="entry name" value="Helicase_C"/>
    <property type="match status" value="1"/>
</dbReference>
<dbReference type="PROSITE" id="PS51192">
    <property type="entry name" value="HELICASE_ATP_BIND_1"/>
    <property type="match status" value="1"/>
</dbReference>
<dbReference type="InterPro" id="IPR001650">
    <property type="entry name" value="Helicase_C-like"/>
</dbReference>
<dbReference type="PROSITE" id="PS00039">
    <property type="entry name" value="DEAD_ATP_HELICASE"/>
    <property type="match status" value="1"/>
</dbReference>
<evidence type="ECO:0000313" key="10">
    <source>
        <dbReference type="EMBL" id="CCO15324.1"/>
    </source>
</evidence>
<feature type="compositionally biased region" description="Basic and acidic residues" evidence="7">
    <location>
        <begin position="88"/>
        <end position="105"/>
    </location>
</feature>
<sequence length="725" mass="80727">MTVDFLARKQSKKNAKRLASLNKKGENERRNRAKRGRNRNTVGMCNFAPPLPPALAEEDEQNEAEKKMKKRKMERERLARKAMRKKVKMEMEKNVMGERGGKGEETGGGSDDEESEKSESEEEEDKEQNQNNNVPEYFIDAMKTIGHRRIAPIQKSSWAALCSNSSDCLSVAPPGSGKTLAFLLPAFDVVIKRVAEFMSSTNGNKNGSNNAISRKNVIDGLIVAPTRELAQQIASVGNKLKRAAPVKLVCVVGGTNQQEQEESLLAPTKLGVLVVGTPGRLCATVCFNAGGTKKSDDGSGKSVVVPASENRLGDCKIFILDEADRMLALGFEPQLEQLYENLPKERQTALFSATFPAKVKQIARKWLKKDYEKVTLSANAVDISAQNAEKGKEELVQRASKVIQTVHVCAEHKKSRKLMKYVDNLRKEDGRARSRVLVFTNRIKTVKFVKDLLVKHGEKVSTLHGEMRQDKRELALKDFKAGKTPILVATDVAGRGLDVAGLECVVNWDFPGSIEQYQHRIGRAGRNEKVGSALSFFTRKFAPLAKDLIELLANAKQFVDPNLKILAKAAEALPELENKFRDKFGNGDEPIDERGEDDDDDDDDEKQGGGDVEEEKEKEKNGKKSNMKKKKREEKDEDGGADEFTVPKDKPSIGDGTKRKTQPSWWEADGSHGSTSAHLFGKKKREEMKNPAMRNTLRCGPNEQEIKVNAAMSSKRKKNHQKKRK</sequence>
<dbReference type="GO" id="GO:0005829">
    <property type="term" value="C:cytosol"/>
    <property type="evidence" value="ECO:0007669"/>
    <property type="project" value="TreeGrafter"/>
</dbReference>
<dbReference type="OrthoDB" id="18122at2759"/>
<feature type="compositionally biased region" description="Acidic residues" evidence="7">
    <location>
        <begin position="589"/>
        <end position="614"/>
    </location>
</feature>
<dbReference type="GO" id="GO:0003724">
    <property type="term" value="F:RNA helicase activity"/>
    <property type="evidence" value="ECO:0007669"/>
    <property type="project" value="TreeGrafter"/>
</dbReference>
<dbReference type="InterPro" id="IPR011545">
    <property type="entry name" value="DEAD/DEAH_box_helicase_dom"/>
</dbReference>